<name>A0A699IUN3_TANCI</name>
<organism evidence="2">
    <name type="scientific">Tanacetum cinerariifolium</name>
    <name type="common">Dalmatian daisy</name>
    <name type="synonym">Chrysanthemum cinerariifolium</name>
    <dbReference type="NCBI Taxonomy" id="118510"/>
    <lineage>
        <taxon>Eukaryota</taxon>
        <taxon>Viridiplantae</taxon>
        <taxon>Streptophyta</taxon>
        <taxon>Embryophyta</taxon>
        <taxon>Tracheophyta</taxon>
        <taxon>Spermatophyta</taxon>
        <taxon>Magnoliopsida</taxon>
        <taxon>eudicotyledons</taxon>
        <taxon>Gunneridae</taxon>
        <taxon>Pentapetalae</taxon>
        <taxon>asterids</taxon>
        <taxon>campanulids</taxon>
        <taxon>Asterales</taxon>
        <taxon>Asteraceae</taxon>
        <taxon>Asteroideae</taxon>
        <taxon>Anthemideae</taxon>
        <taxon>Anthemidinae</taxon>
        <taxon>Tanacetum</taxon>
    </lineage>
</organism>
<dbReference type="AlphaFoldDB" id="A0A699IUN3"/>
<feature type="region of interest" description="Disordered" evidence="1">
    <location>
        <begin position="482"/>
        <end position="531"/>
    </location>
</feature>
<protein>
    <submittedName>
        <fullName evidence="2">Uncharacterized protein</fullName>
    </submittedName>
</protein>
<evidence type="ECO:0000313" key="2">
    <source>
        <dbReference type="EMBL" id="GEZ87505.1"/>
    </source>
</evidence>
<proteinExistence type="predicted"/>
<gene>
    <name evidence="2" type="ORF">Tci_559478</name>
</gene>
<feature type="compositionally biased region" description="Basic residues" evidence="1">
    <location>
        <begin position="502"/>
        <end position="518"/>
    </location>
</feature>
<evidence type="ECO:0000256" key="1">
    <source>
        <dbReference type="SAM" id="MobiDB-lite"/>
    </source>
</evidence>
<feature type="region of interest" description="Disordered" evidence="1">
    <location>
        <begin position="160"/>
        <end position="187"/>
    </location>
</feature>
<feature type="compositionally biased region" description="Basic and acidic residues" evidence="1">
    <location>
        <begin position="485"/>
        <end position="496"/>
    </location>
</feature>
<dbReference type="EMBL" id="BKCJ010335744">
    <property type="protein sequence ID" value="GEZ87505.1"/>
    <property type="molecule type" value="Genomic_DNA"/>
</dbReference>
<sequence length="649" mass="72408">AKSSGVATQQLSSKDSFALEVAKCSSSMIFITRSGNALEHFIPNKLCLNFNDVKQIYATVNGKTMVISESSVRSDLHFNDEYGITCLSNDEIFVNLALMGVVRAATTATSLEAEQESGNINKTRSMAKLNELSPQGTYSGSGPRCQDTTLGDADAQTRFETTSKQSYDPPLSEVNTSGSGEDSMEHQDDLKDFVPPTPCDSPLSGDHILGSDECRPNITKLMAISTQLSNRVLAWEQSKIAQDLSLDKKDVSKQGRNLKTRLMFKEGDIDDNRDDIDDMVDEAIDNVEGDTVNIAGAVNTATAELSAASALITTNGVSISTAKLRTPPTSIATIFEDLDLTIAQTLVKMRNKGKGITQEPKKPPKNPRMAQIQLDEELAKRMHEEEKAELEKRQSKIAATEEASRAVIKAAINQVSDDIQAMIEADEQMASRLQSEEQEQFTIKEKSRMLVEMIAKMKREGVMMISKNSLKKHKQVNSFISMDSKVVKDSGKKNDGNSKQARSMKKRPGSKIKPKSPSKLKVMKEQESAEDEQEKEELKLCLKIVQDEDKAINYETLDVKSLIVDWETQLLGSDLQGEDLSYWKITRTDRSFRFYKVFLTMLEEFDKQDLFDLYRLVMKRFESVAPEGYDLILQGDLETMIEPNEEDEV</sequence>
<feature type="non-terminal residue" evidence="2">
    <location>
        <position position="1"/>
    </location>
</feature>
<accession>A0A699IUN3</accession>
<reference evidence="2" key="1">
    <citation type="journal article" date="2019" name="Sci. Rep.">
        <title>Draft genome of Tanacetum cinerariifolium, the natural source of mosquito coil.</title>
        <authorList>
            <person name="Yamashiro T."/>
            <person name="Shiraishi A."/>
            <person name="Satake H."/>
            <person name="Nakayama K."/>
        </authorList>
    </citation>
    <scope>NUCLEOTIDE SEQUENCE</scope>
</reference>
<comment type="caution">
    <text evidence="2">The sequence shown here is derived from an EMBL/GenBank/DDBJ whole genome shotgun (WGS) entry which is preliminary data.</text>
</comment>